<dbReference type="InParanoid" id="B0DUU5"/>
<dbReference type="STRING" id="486041.B0DUU5"/>
<dbReference type="AlphaFoldDB" id="B0DUU5"/>
<protein>
    <submittedName>
        <fullName evidence="4">Predicted protein</fullName>
    </submittedName>
</protein>
<dbReference type="Proteomes" id="UP000001194">
    <property type="component" value="Unassembled WGS sequence"/>
</dbReference>
<dbReference type="GeneID" id="6083290"/>
<dbReference type="InterPro" id="IPR006581">
    <property type="entry name" value="VPS10"/>
</dbReference>
<dbReference type="SUPFAM" id="SSF110296">
    <property type="entry name" value="Oligoxyloglucan reducing end-specific cellobiohydrolase"/>
    <property type="match status" value="2"/>
</dbReference>
<reference evidence="4 5" key="1">
    <citation type="journal article" date="2008" name="Nature">
        <title>The genome of Laccaria bicolor provides insights into mycorrhizal symbiosis.</title>
        <authorList>
            <person name="Martin F."/>
            <person name="Aerts A."/>
            <person name="Ahren D."/>
            <person name="Brun A."/>
            <person name="Danchin E.G.J."/>
            <person name="Duchaussoy F."/>
            <person name="Gibon J."/>
            <person name="Kohler A."/>
            <person name="Lindquist E."/>
            <person name="Pereda V."/>
            <person name="Salamov A."/>
            <person name="Shapiro H.J."/>
            <person name="Wuyts J."/>
            <person name="Blaudez D."/>
            <person name="Buee M."/>
            <person name="Brokstein P."/>
            <person name="Canbaeck B."/>
            <person name="Cohen D."/>
            <person name="Courty P.E."/>
            <person name="Coutinho P.M."/>
            <person name="Delaruelle C."/>
            <person name="Detter J.C."/>
            <person name="Deveau A."/>
            <person name="DiFazio S."/>
            <person name="Duplessis S."/>
            <person name="Fraissinet-Tachet L."/>
            <person name="Lucic E."/>
            <person name="Frey-Klett P."/>
            <person name="Fourrey C."/>
            <person name="Feussner I."/>
            <person name="Gay G."/>
            <person name="Grimwood J."/>
            <person name="Hoegger P.J."/>
            <person name="Jain P."/>
            <person name="Kilaru S."/>
            <person name="Labbe J."/>
            <person name="Lin Y.C."/>
            <person name="Legue V."/>
            <person name="Le Tacon F."/>
            <person name="Marmeisse R."/>
            <person name="Melayah D."/>
            <person name="Montanini B."/>
            <person name="Muratet M."/>
            <person name="Nehls U."/>
            <person name="Niculita-Hirzel H."/>
            <person name="Oudot-Le Secq M.P."/>
            <person name="Peter M."/>
            <person name="Quesneville H."/>
            <person name="Rajashekar B."/>
            <person name="Reich M."/>
            <person name="Rouhier N."/>
            <person name="Schmutz J."/>
            <person name="Yin T."/>
            <person name="Chalot M."/>
            <person name="Henrissat B."/>
            <person name="Kuees U."/>
            <person name="Lucas S."/>
            <person name="Van de Peer Y."/>
            <person name="Podila G.K."/>
            <person name="Polle A."/>
            <person name="Pukkila P.J."/>
            <person name="Richardson P.M."/>
            <person name="Rouze P."/>
            <person name="Sanders I.R."/>
            <person name="Stajich J.E."/>
            <person name="Tunlid A."/>
            <person name="Tuskan G."/>
            <person name="Grigoriev I.V."/>
        </authorList>
    </citation>
    <scope>NUCLEOTIDE SEQUENCE [LARGE SCALE GENOMIC DNA]</scope>
    <source>
        <strain evidence="5">S238N-H82 / ATCC MYA-4686</strain>
    </source>
</reference>
<evidence type="ECO:0000256" key="1">
    <source>
        <dbReference type="ARBA" id="ARBA00022737"/>
    </source>
</evidence>
<dbReference type="Pfam" id="PF15902">
    <property type="entry name" value="Sortilin-Vps10"/>
    <property type="match status" value="3"/>
</dbReference>
<evidence type="ECO:0000313" key="5">
    <source>
        <dbReference type="Proteomes" id="UP000001194"/>
    </source>
</evidence>
<evidence type="ECO:0000259" key="3">
    <source>
        <dbReference type="SMART" id="SM00602"/>
    </source>
</evidence>
<keyword evidence="5" id="KW-1185">Reference proteome</keyword>
<proteinExistence type="predicted"/>
<organism evidence="5">
    <name type="scientific">Laccaria bicolor (strain S238N-H82 / ATCC MYA-4686)</name>
    <name type="common">Bicoloured deceiver</name>
    <name type="synonym">Laccaria laccata var. bicolor</name>
    <dbReference type="NCBI Taxonomy" id="486041"/>
    <lineage>
        <taxon>Eukaryota</taxon>
        <taxon>Fungi</taxon>
        <taxon>Dikarya</taxon>
        <taxon>Basidiomycota</taxon>
        <taxon>Agaricomycotina</taxon>
        <taxon>Agaricomycetes</taxon>
        <taxon>Agaricomycetidae</taxon>
        <taxon>Agaricales</taxon>
        <taxon>Agaricineae</taxon>
        <taxon>Hydnangiaceae</taxon>
        <taxon>Laccaria</taxon>
    </lineage>
</organism>
<name>B0DUU5_LACBS</name>
<dbReference type="KEGG" id="lbc:LACBIDRAFT_333092"/>
<dbReference type="SMART" id="SM00602">
    <property type="entry name" value="VPS10"/>
    <property type="match status" value="1"/>
</dbReference>
<evidence type="ECO:0000256" key="2">
    <source>
        <dbReference type="ARBA" id="ARBA00023180"/>
    </source>
</evidence>
<dbReference type="FunCoup" id="B0DUU5">
    <property type="interactions" value="113"/>
</dbReference>
<dbReference type="InterPro" id="IPR031777">
    <property type="entry name" value="Sortilin_C"/>
</dbReference>
<dbReference type="EMBL" id="DS547137">
    <property type="protein sequence ID" value="EDR01672.1"/>
    <property type="molecule type" value="Genomic_DNA"/>
</dbReference>
<gene>
    <name evidence="4" type="ORF">LACBIDRAFT_333092</name>
</gene>
<dbReference type="GO" id="GO:0005794">
    <property type="term" value="C:Golgi apparatus"/>
    <property type="evidence" value="ECO:0007669"/>
    <property type="project" value="TreeGrafter"/>
</dbReference>
<dbReference type="Pfam" id="PF15901">
    <property type="entry name" value="Sortilin_C"/>
    <property type="match status" value="1"/>
</dbReference>
<dbReference type="Gene3D" id="3.30.60.270">
    <property type="match status" value="1"/>
</dbReference>
<dbReference type="RefSeq" id="XP_001887748.1">
    <property type="nucleotide sequence ID" value="XM_001887713.1"/>
</dbReference>
<accession>B0DUU5</accession>
<keyword evidence="1" id="KW-0677">Repeat</keyword>
<dbReference type="GO" id="GO:0007034">
    <property type="term" value="P:vacuolar transport"/>
    <property type="evidence" value="ECO:0007669"/>
    <property type="project" value="UniProtKB-ARBA"/>
</dbReference>
<keyword evidence="2" id="KW-0325">Glycoprotein</keyword>
<dbReference type="GO" id="GO:0006892">
    <property type="term" value="P:post-Golgi vesicle-mediated transport"/>
    <property type="evidence" value="ECO:0007669"/>
    <property type="project" value="TreeGrafter"/>
</dbReference>
<dbReference type="InterPro" id="IPR031778">
    <property type="entry name" value="Sortilin_N"/>
</dbReference>
<evidence type="ECO:0000313" key="4">
    <source>
        <dbReference type="EMBL" id="EDR01672.1"/>
    </source>
</evidence>
<dbReference type="OrthoDB" id="443634at2759"/>
<dbReference type="PANTHER" id="PTHR12106:SF27">
    <property type="entry name" value="SORTILIN-RELATED RECEPTOR"/>
    <property type="match status" value="1"/>
</dbReference>
<feature type="domain" description="VPS10" evidence="3">
    <location>
        <begin position="3"/>
        <end position="500"/>
    </location>
</feature>
<dbReference type="InterPro" id="IPR050310">
    <property type="entry name" value="VPS10-sortilin"/>
</dbReference>
<dbReference type="PANTHER" id="PTHR12106">
    <property type="entry name" value="SORTILIN RELATED"/>
    <property type="match status" value="1"/>
</dbReference>
<sequence length="771" mass="87352">MVDLGVQILTSSTPFESPAINLRELLEGHSADPLDGNVYVLQDEGKSRSTAEEHWYSSTHLTTRKACNRQRWGAVCHNETCYTKEAFSDTPKHLLSETSRCQFAHSSKDFKHEAHSDLIYCVAFDTSSVDGSHALSSSRLFSSTDFFDKDRKVEELGIGKNTKGAIAFAIVPKYAVVALKDFFVESLKDTNRNDMGYVDYEKLYGVDGVGLANVVSNAKDVEGRGARKQLTMITFDDGSTWTSLRPPPRDSEGKRISCDPADTDLCSLHLHSVTTPHNYGHIFSSPAPGFSMGVGSIGESLLPYDESDTCISTDAGVTWQMVRRDAHKYEFGDKGSILVIVNDEDGTDNAERRHRHQILSEGAHDPPRLDLTNVPAARASSAERPDKGDWTCRHHPTRLFRDEETQQWYKRRKPDSDCYVGEKYMDPMKHEGNCQCTEEDYECDYNFVRNGKDCVPVGPEPIPAGTYKGSLGWRKIPGNTCVDGVKKDEKVDKKCLQAQPAPGGITHQIHDFKHQMVQHAYFKNPKVKTILVRLMDHTMWQFSNEGYNWTQIYPEHRFLAFYHHNYSDDRAYLITDTDTFYPTDTGRTGCSAQAQSCHAEAQCSRDNGRKWSLIDSYMWNCAWAKDGELNTDPNEIICKSYRDKKGNQRLFQNENPMELVTGSKMGRLEEQPNQPTNMISHASTKWLIITFAIQVPRPRFYIQWDADEAGTHEEDDVIRDEALSSPKLFRRITRSCTFASFNLVDGLFTQLHTLFQLRSQPSTRLQSALLK</sequence>
<dbReference type="GO" id="GO:0016020">
    <property type="term" value="C:membrane"/>
    <property type="evidence" value="ECO:0007669"/>
    <property type="project" value="InterPro"/>
</dbReference>
<dbReference type="HOGENOM" id="CLU_362490_0_0_1"/>